<evidence type="ECO:0000256" key="3">
    <source>
        <dbReference type="PIRNR" id="PIRNR000124"/>
    </source>
</evidence>
<dbReference type="SMART" id="SM00984">
    <property type="entry name" value="UDPG_MGDP_dh_C"/>
    <property type="match status" value="1"/>
</dbReference>
<dbReference type="AlphaFoldDB" id="A0A3D9KDW6"/>
<organism evidence="5 6">
    <name type="scientific">Cohnella phaseoli</name>
    <dbReference type="NCBI Taxonomy" id="456490"/>
    <lineage>
        <taxon>Bacteria</taxon>
        <taxon>Bacillati</taxon>
        <taxon>Bacillota</taxon>
        <taxon>Bacilli</taxon>
        <taxon>Bacillales</taxon>
        <taxon>Paenibacillaceae</taxon>
        <taxon>Cohnella</taxon>
    </lineage>
</organism>
<dbReference type="InterPro" id="IPR028359">
    <property type="entry name" value="UDP_ManNAc/GlcNAc_DH"/>
</dbReference>
<sequence>MTQAQSGPGVIPDPGRIQIVGLGYVGLPLAVLFAEQGFFVTGVDVDKKKIELLEKGRSYVKDLADEELGAALASGRFCPTARYDDSAQAETIILCVPTPLSDRLTPDMSYLHAAVYEIGTRLRPGQLVVLESSTYPGTTSEEMVPILERESGLKAGLDFNVGYSPERIDPGNTKYKVRDIPKVVSGLTPTCLRRTEALYARTFGQTVKVSSPEVAEMTKLLENTYRLINISFMNEMAMLCDTMGIDLWEAIEAAKTKSFGYAAFYPGPGVGGHCIPVDPLYLQWKACEFGTKSAFIELAEKLNRNMADYLLKRVQDRLGNGFRTAVIYGVAYKKDIGDVRESAAIQLIERLLDEGIHVAYHDPNVPVIRIRNREIESSELSDELLNKADCVFIMADHTGIPVQRIVSEARFIVDTRNATFGRNGEHIYRFGSGNVGLERKNPHA</sequence>
<feature type="domain" description="UDP-glucose/GDP-mannose dehydrogenase C-terminal" evidence="4">
    <location>
        <begin position="326"/>
        <end position="421"/>
    </location>
</feature>
<evidence type="ECO:0000256" key="1">
    <source>
        <dbReference type="ARBA" id="ARBA00023002"/>
    </source>
</evidence>
<name>A0A3D9KDW6_9BACL</name>
<gene>
    <name evidence="5" type="ORF">DFP98_106147</name>
</gene>
<dbReference type="PANTHER" id="PTHR43491">
    <property type="entry name" value="UDP-N-ACETYL-D-MANNOSAMINE DEHYDROGENASE"/>
    <property type="match status" value="1"/>
</dbReference>
<dbReference type="PIRSF" id="PIRSF500136">
    <property type="entry name" value="UDP_ManNAc_DH"/>
    <property type="match status" value="1"/>
</dbReference>
<keyword evidence="1" id="KW-0560">Oxidoreductase</keyword>
<dbReference type="Pfam" id="PF03720">
    <property type="entry name" value="UDPG_MGDP_dh_C"/>
    <property type="match status" value="1"/>
</dbReference>
<dbReference type="InterPro" id="IPR036220">
    <property type="entry name" value="UDP-Glc/GDP-Man_DH_C_sf"/>
</dbReference>
<protein>
    <submittedName>
        <fullName evidence="5">UDP-N-acetyl-D-glucosamine dehydrogenase</fullName>
    </submittedName>
</protein>
<dbReference type="InterPro" id="IPR008927">
    <property type="entry name" value="6-PGluconate_DH-like_C_sf"/>
</dbReference>
<dbReference type="InterPro" id="IPR036291">
    <property type="entry name" value="NAD(P)-bd_dom_sf"/>
</dbReference>
<dbReference type="NCBIfam" id="TIGR03026">
    <property type="entry name" value="NDP-sugDHase"/>
    <property type="match status" value="1"/>
</dbReference>
<dbReference type="InterPro" id="IPR001732">
    <property type="entry name" value="UDP-Glc/GDP-Man_DH_N"/>
</dbReference>
<dbReference type="PIRSF" id="PIRSF000124">
    <property type="entry name" value="UDPglc_GDPman_dh"/>
    <property type="match status" value="1"/>
</dbReference>
<comment type="similarity">
    <text evidence="3">Belongs to the UDP-glucose/GDP-mannose dehydrogenase family.</text>
</comment>
<reference evidence="5 6" key="1">
    <citation type="submission" date="2018-07" db="EMBL/GenBank/DDBJ databases">
        <title>Genomic Encyclopedia of Type Strains, Phase III (KMG-III): the genomes of soil and plant-associated and newly described type strains.</title>
        <authorList>
            <person name="Whitman W."/>
        </authorList>
    </citation>
    <scope>NUCLEOTIDE SEQUENCE [LARGE SCALE GENOMIC DNA]</scope>
    <source>
        <strain evidence="5 6">CECT 7287</strain>
    </source>
</reference>
<evidence type="ECO:0000313" key="6">
    <source>
        <dbReference type="Proteomes" id="UP000256977"/>
    </source>
</evidence>
<proteinExistence type="inferred from homology"/>
<dbReference type="GO" id="GO:0051287">
    <property type="term" value="F:NAD binding"/>
    <property type="evidence" value="ECO:0007669"/>
    <property type="project" value="InterPro"/>
</dbReference>
<evidence type="ECO:0000313" key="5">
    <source>
        <dbReference type="EMBL" id="RED84275.1"/>
    </source>
</evidence>
<dbReference type="InterPro" id="IPR014026">
    <property type="entry name" value="UDP-Glc/GDP-Man_DH_dimer"/>
</dbReference>
<dbReference type="InterPro" id="IPR014027">
    <property type="entry name" value="UDP-Glc/GDP-Man_DH_C"/>
</dbReference>
<dbReference type="OrthoDB" id="9803238at2"/>
<dbReference type="EMBL" id="QRDZ01000006">
    <property type="protein sequence ID" value="RED84275.1"/>
    <property type="molecule type" value="Genomic_DNA"/>
</dbReference>
<dbReference type="SUPFAM" id="SSF52413">
    <property type="entry name" value="UDP-glucose/GDP-mannose dehydrogenase C-terminal domain"/>
    <property type="match status" value="1"/>
</dbReference>
<evidence type="ECO:0000259" key="4">
    <source>
        <dbReference type="SMART" id="SM00984"/>
    </source>
</evidence>
<accession>A0A3D9KDW6</accession>
<dbReference type="GO" id="GO:0016616">
    <property type="term" value="F:oxidoreductase activity, acting on the CH-OH group of donors, NAD or NADP as acceptor"/>
    <property type="evidence" value="ECO:0007669"/>
    <property type="project" value="InterPro"/>
</dbReference>
<dbReference type="Gene3D" id="3.40.50.720">
    <property type="entry name" value="NAD(P)-binding Rossmann-like Domain"/>
    <property type="match status" value="2"/>
</dbReference>
<dbReference type="Pfam" id="PF00984">
    <property type="entry name" value="UDPG_MGDP_dh"/>
    <property type="match status" value="1"/>
</dbReference>
<dbReference type="SUPFAM" id="SSF48179">
    <property type="entry name" value="6-phosphogluconate dehydrogenase C-terminal domain-like"/>
    <property type="match status" value="1"/>
</dbReference>
<dbReference type="PANTHER" id="PTHR43491:SF1">
    <property type="entry name" value="UDP-N-ACETYL-D-MANNOSAMINE DEHYDROGENASE"/>
    <property type="match status" value="1"/>
</dbReference>
<dbReference type="GO" id="GO:0016628">
    <property type="term" value="F:oxidoreductase activity, acting on the CH-CH group of donors, NAD or NADP as acceptor"/>
    <property type="evidence" value="ECO:0007669"/>
    <property type="project" value="InterPro"/>
</dbReference>
<dbReference type="Proteomes" id="UP000256977">
    <property type="component" value="Unassembled WGS sequence"/>
</dbReference>
<evidence type="ECO:0000256" key="2">
    <source>
        <dbReference type="ARBA" id="ARBA00023027"/>
    </source>
</evidence>
<dbReference type="GO" id="GO:0000271">
    <property type="term" value="P:polysaccharide biosynthetic process"/>
    <property type="evidence" value="ECO:0007669"/>
    <property type="project" value="InterPro"/>
</dbReference>
<comment type="caution">
    <text evidence="5">The sequence shown here is derived from an EMBL/GenBank/DDBJ whole genome shotgun (WGS) entry which is preliminary data.</text>
</comment>
<dbReference type="Pfam" id="PF03721">
    <property type="entry name" value="UDPG_MGDP_dh_N"/>
    <property type="match status" value="1"/>
</dbReference>
<keyword evidence="2" id="KW-0520">NAD</keyword>
<dbReference type="RefSeq" id="WP_116060431.1">
    <property type="nucleotide sequence ID" value="NZ_QRDZ01000006.1"/>
</dbReference>
<keyword evidence="6" id="KW-1185">Reference proteome</keyword>
<dbReference type="InterPro" id="IPR017476">
    <property type="entry name" value="UDP-Glc/GDP-Man"/>
</dbReference>
<dbReference type="SUPFAM" id="SSF51735">
    <property type="entry name" value="NAD(P)-binding Rossmann-fold domains"/>
    <property type="match status" value="1"/>
</dbReference>